<gene>
    <name evidence="7" type="primary">trmB</name>
    <name evidence="8" type="ORF">C4S77_03245</name>
</gene>
<protein>
    <recommendedName>
        <fullName evidence="7">tRNA (guanine-N(7)-)-methyltransferase</fullName>
        <ecNumber evidence="7">2.1.1.33</ecNumber>
    </recommendedName>
    <alternativeName>
        <fullName evidence="7">tRNA (guanine(46)-N(7))-methyltransferase</fullName>
    </alternativeName>
    <alternativeName>
        <fullName evidence="7">tRNA(m7G46)-methyltransferase</fullName>
    </alternativeName>
</protein>
<dbReference type="Pfam" id="PF02390">
    <property type="entry name" value="Methyltransf_4"/>
    <property type="match status" value="1"/>
</dbReference>
<keyword evidence="6 7" id="KW-0819">tRNA processing</keyword>
<dbReference type="EMBL" id="PSZM01000024">
    <property type="protein sequence ID" value="PQL94193.1"/>
    <property type="molecule type" value="Genomic_DNA"/>
</dbReference>
<evidence type="ECO:0000256" key="1">
    <source>
        <dbReference type="ARBA" id="ARBA00000142"/>
    </source>
</evidence>
<dbReference type="GO" id="GO:0008176">
    <property type="term" value="F:tRNA (guanine(46)-N7)-methyltransferase activity"/>
    <property type="evidence" value="ECO:0007669"/>
    <property type="project" value="UniProtKB-UniRule"/>
</dbReference>
<evidence type="ECO:0000256" key="4">
    <source>
        <dbReference type="ARBA" id="ARBA00022679"/>
    </source>
</evidence>
<comment type="function">
    <text evidence="2 7">Catalyzes the formation of N(7)-methylguanine at position 46 (m7G46) in tRNA.</text>
</comment>
<evidence type="ECO:0000313" key="8">
    <source>
        <dbReference type="EMBL" id="PQL94193.1"/>
    </source>
</evidence>
<dbReference type="PANTHER" id="PTHR23417">
    <property type="entry name" value="3-DEOXY-D-MANNO-OCTULOSONIC-ACID TRANSFERASE/TRNA GUANINE-N 7 - -METHYLTRANSFERASE"/>
    <property type="match status" value="1"/>
</dbReference>
<evidence type="ECO:0000256" key="3">
    <source>
        <dbReference type="ARBA" id="ARBA00022603"/>
    </source>
</evidence>
<proteinExistence type="inferred from homology"/>
<comment type="caution">
    <text evidence="7">Lacks conserved residue(s) required for the propagation of feature annotation.</text>
</comment>
<dbReference type="NCBIfam" id="NF001080">
    <property type="entry name" value="PRK00121.2-2"/>
    <property type="match status" value="1"/>
</dbReference>
<dbReference type="HAMAP" id="MF_01057">
    <property type="entry name" value="tRNA_methyltr_TrmB"/>
    <property type="match status" value="1"/>
</dbReference>
<feature type="binding site" evidence="7">
    <location>
        <position position="126"/>
    </location>
    <ligand>
        <name>S-adenosyl-L-methionine</name>
        <dbReference type="ChEBI" id="CHEBI:59789"/>
    </ligand>
</feature>
<feature type="binding site" evidence="7">
    <location>
        <position position="163"/>
    </location>
    <ligand>
        <name>substrate</name>
    </ligand>
</feature>
<keyword evidence="4 7" id="KW-0808">Transferase</keyword>
<dbReference type="RefSeq" id="WP_105192151.1">
    <property type="nucleotide sequence ID" value="NZ_PSZM01000024.1"/>
</dbReference>
<feature type="binding site" evidence="7">
    <location>
        <begin position="206"/>
        <end position="209"/>
    </location>
    <ligand>
        <name>substrate</name>
    </ligand>
</feature>
<dbReference type="InterPro" id="IPR055361">
    <property type="entry name" value="tRNA_methyltr_TrmB_bact"/>
</dbReference>
<comment type="similarity">
    <text evidence="7">Belongs to the class I-like SAM-binding methyltransferase superfamily. TrmB family.</text>
</comment>
<dbReference type="PANTHER" id="PTHR23417:SF14">
    <property type="entry name" value="PENTACOTRIPEPTIDE-REPEAT REGION OF PRORP DOMAIN-CONTAINING PROTEIN"/>
    <property type="match status" value="1"/>
</dbReference>
<dbReference type="InterPro" id="IPR029063">
    <property type="entry name" value="SAM-dependent_MTases_sf"/>
</dbReference>
<keyword evidence="9" id="KW-1185">Reference proteome</keyword>
<dbReference type="OrthoDB" id="9802090at2"/>
<dbReference type="AlphaFoldDB" id="A0A2S8AEX0"/>
<feature type="binding site" evidence="7">
    <location>
        <position position="130"/>
    </location>
    <ligand>
        <name>substrate</name>
    </ligand>
</feature>
<evidence type="ECO:0000313" key="9">
    <source>
        <dbReference type="Proteomes" id="UP000238042"/>
    </source>
</evidence>
<organism evidence="8 9">
    <name type="scientific">Apibacter adventoris</name>
    <dbReference type="NCBI Taxonomy" id="1679466"/>
    <lineage>
        <taxon>Bacteria</taxon>
        <taxon>Pseudomonadati</taxon>
        <taxon>Bacteroidota</taxon>
        <taxon>Flavobacteriia</taxon>
        <taxon>Flavobacteriales</taxon>
        <taxon>Weeksellaceae</taxon>
        <taxon>Apibacter</taxon>
    </lineage>
</organism>
<comment type="caution">
    <text evidence="8">The sequence shown here is derived from an EMBL/GenBank/DDBJ whole genome shotgun (WGS) entry which is preliminary data.</text>
</comment>
<dbReference type="SUPFAM" id="SSF53335">
    <property type="entry name" value="S-adenosyl-L-methionine-dependent methyltransferases"/>
    <property type="match status" value="1"/>
</dbReference>
<dbReference type="InterPro" id="IPR003358">
    <property type="entry name" value="tRNA_(Gua-N-7)_MeTrfase_Trmb"/>
</dbReference>
<evidence type="ECO:0000256" key="5">
    <source>
        <dbReference type="ARBA" id="ARBA00022691"/>
    </source>
</evidence>
<name>A0A2S8AEX0_9FLAO</name>
<comment type="catalytic activity">
    <reaction evidence="1 7">
        <text>guanosine(46) in tRNA + S-adenosyl-L-methionine = N(7)-methylguanosine(46) in tRNA + S-adenosyl-L-homocysteine</text>
        <dbReference type="Rhea" id="RHEA:42708"/>
        <dbReference type="Rhea" id="RHEA-COMP:10188"/>
        <dbReference type="Rhea" id="RHEA-COMP:10189"/>
        <dbReference type="ChEBI" id="CHEBI:57856"/>
        <dbReference type="ChEBI" id="CHEBI:59789"/>
        <dbReference type="ChEBI" id="CHEBI:74269"/>
        <dbReference type="ChEBI" id="CHEBI:74480"/>
        <dbReference type="EC" id="2.1.1.33"/>
    </reaction>
</comment>
<dbReference type="Proteomes" id="UP000238042">
    <property type="component" value="Unassembled WGS sequence"/>
</dbReference>
<keyword evidence="3 7" id="KW-0489">Methyltransferase</keyword>
<reference evidence="8 9" key="1">
    <citation type="submission" date="2018-02" db="EMBL/GenBank/DDBJ databases">
        <title>Genome sequences of Apibacter spp., gut symbionts of Asian honey bees.</title>
        <authorList>
            <person name="Kwong W.K."/>
            <person name="Steele M.I."/>
            <person name="Moran N.A."/>
        </authorList>
    </citation>
    <scope>NUCLEOTIDE SEQUENCE [LARGE SCALE GENOMIC DNA]</scope>
    <source>
        <strain evidence="9">wkB301</strain>
    </source>
</reference>
<evidence type="ECO:0000256" key="7">
    <source>
        <dbReference type="HAMAP-Rule" id="MF_01057"/>
    </source>
</evidence>
<sequence length="226" mass="26262">MGKDKLRKFAENKTFYNVLQPSREEVVNDNGFYLKGKWRKEFFKNDNPIVLELGCGKGEYSVGLAQSFPNKNFLGIDIKGARFWRGAKTAIEQNIKNIGFLRTQIELINFIFENGEVDEIWITFPDPQIKFKRTKHRLINPLFLDKYKKILNSKNGVIHLKTDSEFLHGYANGLLQGLGCKILASHHDIYGAPEYDLPSYVREIKTFYENIFLKEGKPITYLKFKV</sequence>
<dbReference type="PROSITE" id="PS51625">
    <property type="entry name" value="SAM_MT_TRMB"/>
    <property type="match status" value="1"/>
</dbReference>
<evidence type="ECO:0000256" key="6">
    <source>
        <dbReference type="ARBA" id="ARBA00022694"/>
    </source>
</evidence>
<feature type="binding site" evidence="7">
    <location>
        <position position="52"/>
    </location>
    <ligand>
        <name>S-adenosyl-L-methionine</name>
        <dbReference type="ChEBI" id="CHEBI:59789"/>
    </ligand>
</feature>
<dbReference type="NCBIfam" id="TIGR00091">
    <property type="entry name" value="tRNA (guanosine(46)-N7)-methyltransferase TrmB"/>
    <property type="match status" value="1"/>
</dbReference>
<dbReference type="GO" id="GO:0043527">
    <property type="term" value="C:tRNA methyltransferase complex"/>
    <property type="evidence" value="ECO:0007669"/>
    <property type="project" value="TreeGrafter"/>
</dbReference>
<comment type="pathway">
    <text evidence="7">tRNA modification; N(7)-methylguanine-tRNA biosynthesis.</text>
</comment>
<dbReference type="Gene3D" id="3.40.50.150">
    <property type="entry name" value="Vaccinia Virus protein VP39"/>
    <property type="match status" value="1"/>
</dbReference>
<dbReference type="UniPathway" id="UPA00989"/>
<evidence type="ECO:0000256" key="2">
    <source>
        <dbReference type="ARBA" id="ARBA00003015"/>
    </source>
</evidence>
<accession>A0A2S8AEX0</accession>
<dbReference type="EC" id="2.1.1.33" evidence="7"/>
<keyword evidence="5 7" id="KW-0949">S-adenosyl-L-methionine</keyword>
<feature type="binding site" evidence="7">
    <location>
        <position position="77"/>
    </location>
    <ligand>
        <name>S-adenosyl-L-methionine</name>
        <dbReference type="ChEBI" id="CHEBI:59789"/>
    </ligand>
</feature>